<reference evidence="3" key="1">
    <citation type="submission" date="2017-06" db="EMBL/GenBank/DDBJ databases">
        <title>Complete Genome Sequence of Mycobacterium shigaense.</title>
        <authorList>
            <person name="Fukano H."/>
            <person name="Yoshida M."/>
            <person name="Kazumi Y."/>
            <person name="Ogura Y."/>
            <person name="Mitarai S."/>
            <person name="Hayashi T."/>
            <person name="Hoshino Y."/>
        </authorList>
    </citation>
    <scope>NUCLEOTIDE SEQUENCE [LARGE SCALE GENOMIC DNA]</scope>
    <source>
        <strain evidence="3">UN-152</strain>
    </source>
</reference>
<dbReference type="GO" id="GO:0006355">
    <property type="term" value="P:regulation of DNA-templated transcription"/>
    <property type="evidence" value="ECO:0007669"/>
    <property type="project" value="InterPro"/>
</dbReference>
<dbReference type="Gene3D" id="3.40.50.300">
    <property type="entry name" value="P-loop containing nucleotide triphosphate hydrolases"/>
    <property type="match status" value="1"/>
</dbReference>
<dbReference type="OrthoDB" id="136365at2"/>
<gene>
    <name evidence="2" type="ORF">MSG_03693</name>
</gene>
<dbReference type="InterPro" id="IPR000792">
    <property type="entry name" value="Tscrpt_reg_LuxR_C"/>
</dbReference>
<keyword evidence="2" id="KW-0808">Transferase</keyword>
<proteinExistence type="predicted"/>
<dbReference type="Gene3D" id="1.10.10.10">
    <property type="entry name" value="Winged helix-like DNA-binding domain superfamily/Winged helix DNA-binding domain"/>
    <property type="match status" value="1"/>
</dbReference>
<dbReference type="InterPro" id="IPR011990">
    <property type="entry name" value="TPR-like_helical_dom_sf"/>
</dbReference>
<organism evidence="2 3">
    <name type="scientific">Mycobacterium shigaense</name>
    <dbReference type="NCBI Taxonomy" id="722731"/>
    <lineage>
        <taxon>Bacteria</taxon>
        <taxon>Bacillati</taxon>
        <taxon>Actinomycetota</taxon>
        <taxon>Actinomycetes</taxon>
        <taxon>Mycobacteriales</taxon>
        <taxon>Mycobacteriaceae</taxon>
        <taxon>Mycobacterium</taxon>
        <taxon>Mycobacterium simiae complex</taxon>
    </lineage>
</organism>
<dbReference type="Pfam" id="PF17874">
    <property type="entry name" value="TPR_MalT"/>
    <property type="match status" value="1"/>
</dbReference>
<dbReference type="Gene3D" id="1.25.40.10">
    <property type="entry name" value="Tetratricopeptide repeat domain"/>
    <property type="match status" value="1"/>
</dbReference>
<dbReference type="Pfam" id="PF00196">
    <property type="entry name" value="GerE"/>
    <property type="match status" value="1"/>
</dbReference>
<keyword evidence="2" id="KW-0418">Kinase</keyword>
<dbReference type="InterPro" id="IPR041617">
    <property type="entry name" value="TPR_MalT"/>
</dbReference>
<dbReference type="InterPro" id="IPR016032">
    <property type="entry name" value="Sig_transdc_resp-reg_C-effctor"/>
</dbReference>
<evidence type="ECO:0000313" key="3">
    <source>
        <dbReference type="Proteomes" id="UP000217736"/>
    </source>
</evidence>
<dbReference type="InterPro" id="IPR041664">
    <property type="entry name" value="AAA_16"/>
</dbReference>
<evidence type="ECO:0000313" key="2">
    <source>
        <dbReference type="EMBL" id="BAX93819.1"/>
    </source>
</evidence>
<dbReference type="EMBL" id="AP018164">
    <property type="protein sequence ID" value="BAX93819.1"/>
    <property type="molecule type" value="Genomic_DNA"/>
</dbReference>
<dbReference type="CDD" id="cd06170">
    <property type="entry name" value="LuxR_C_like"/>
    <property type="match status" value="1"/>
</dbReference>
<dbReference type="KEGG" id="mshg:MSG_03693"/>
<dbReference type="InterPro" id="IPR039420">
    <property type="entry name" value="WalR-like"/>
</dbReference>
<dbReference type="GO" id="GO:0004674">
    <property type="term" value="F:protein serine/threonine kinase activity"/>
    <property type="evidence" value="ECO:0007669"/>
    <property type="project" value="UniProtKB-EC"/>
</dbReference>
<sequence length="912" mass="99460">MQPKTQSAKVVSTRVQPPAYEGKRVTRDRLIDVLRAGRAKRLALVHGPAGFGKSTLALQWQRVLAADEVPVAWVSLDRGHNDVVAFLGDLIAAVGRVEPTLVADLGDLLEEQSADAQRYVQAELVNRCAGRERPLAIVLDDWHLIESPDTAAALDFLLTAGPDNLHLVVTSRTRAPGIGRLKVSNQVVEIDAAQLRFDQQESAAFLLDLNELDLDGNDVHSLWSSTDGWVSALQLATLSLRTTRDAPALIRGFSGRHHSIGDYLAENVLDALPDELLDFLLTTSICDRLCGDLAAAVSGQPRGQAFLEELERRDMFLQPLDDDREWFRYHHLFGGYLRQRLERDHADQIVSLHRRASAWFADQGLLTDAVSHALAAGDDVGAVDLVERQAMYLVEHSRMAGLLGLVNKLPKVLVLNRPMLQTAIAWANCLLQRPEDVQIALSHVRAALASATDASAAEILGEADVVQACTDVYGDRIDRAASLVAPYIVESPRCRPFLAAVSANIRTFVDIHTFAYDTALARQQWANAFHETAAGPFAGVYGRCFAGLAAFAQLDLRTAEIRYAQARALAHSAAGPRSHATRLAGALLGRLRYERGDIDTAEALLEECHELGVECGVADFMIAAYSTLAHIKVLRGDIDDAISLLNEGAIAAQHLSLPRLSAALDYECLRLHLAVDDIDRARQVLARQPEVGDSASDGIAMATRHYQLSMQARILCASDDYDAATKLVTSIRDECGAVGCRYAETISTIELARVVYLTGDSDAAAKILVPALIAGARSGLLRTVVDAGPEILKIIVELREARRTHRWAAGLPQVATDYLSALLTTAHTDARKAAIPVIAGAAERTLPEQQLNAREIEVLRLLDRGLSNKQIARSLGVTINTVKWYLKSIYVKLGVARRGESIAEARRRRLLP</sequence>
<dbReference type="PANTHER" id="PTHR43214">
    <property type="entry name" value="TWO-COMPONENT RESPONSE REGULATOR"/>
    <property type="match status" value="1"/>
</dbReference>
<dbReference type="PROSITE" id="PS00622">
    <property type="entry name" value="HTH_LUXR_1"/>
    <property type="match status" value="1"/>
</dbReference>
<dbReference type="Pfam" id="PF25873">
    <property type="entry name" value="WHD_MalT"/>
    <property type="match status" value="1"/>
</dbReference>
<protein>
    <submittedName>
        <fullName evidence="2">Serine/threonine-protein kinase PknK</fullName>
        <ecNumber evidence="2">2.7.11.1</ecNumber>
    </submittedName>
</protein>
<keyword evidence="1" id="KW-0238">DNA-binding</keyword>
<dbReference type="RefSeq" id="WP_096441822.1">
    <property type="nucleotide sequence ID" value="NZ_AP018164.1"/>
</dbReference>
<dbReference type="Pfam" id="PF13191">
    <property type="entry name" value="AAA_16"/>
    <property type="match status" value="1"/>
</dbReference>
<dbReference type="Proteomes" id="UP000217736">
    <property type="component" value="Chromosome"/>
</dbReference>
<dbReference type="AlphaFoldDB" id="A0A1Z4ELH7"/>
<name>A0A1Z4ELH7_9MYCO</name>
<evidence type="ECO:0000256" key="1">
    <source>
        <dbReference type="ARBA" id="ARBA00023125"/>
    </source>
</evidence>
<keyword evidence="3" id="KW-1185">Reference proteome</keyword>
<dbReference type="InterPro" id="IPR036388">
    <property type="entry name" value="WH-like_DNA-bd_sf"/>
</dbReference>
<accession>A0A1Z4ELH7</accession>
<dbReference type="SUPFAM" id="SSF48452">
    <property type="entry name" value="TPR-like"/>
    <property type="match status" value="1"/>
</dbReference>
<dbReference type="PANTHER" id="PTHR43214:SF43">
    <property type="entry name" value="TWO-COMPONENT RESPONSE REGULATOR"/>
    <property type="match status" value="1"/>
</dbReference>
<dbReference type="SUPFAM" id="SSF52540">
    <property type="entry name" value="P-loop containing nucleoside triphosphate hydrolases"/>
    <property type="match status" value="1"/>
</dbReference>
<dbReference type="GO" id="GO:0003677">
    <property type="term" value="F:DNA binding"/>
    <property type="evidence" value="ECO:0007669"/>
    <property type="project" value="UniProtKB-KW"/>
</dbReference>
<dbReference type="EC" id="2.7.11.1" evidence="2"/>
<dbReference type="PROSITE" id="PS50043">
    <property type="entry name" value="HTH_LUXR_2"/>
    <property type="match status" value="1"/>
</dbReference>
<dbReference type="PRINTS" id="PR00038">
    <property type="entry name" value="HTHLUXR"/>
</dbReference>
<dbReference type="InterPro" id="IPR059106">
    <property type="entry name" value="WHD_MalT"/>
</dbReference>
<dbReference type="SUPFAM" id="SSF46894">
    <property type="entry name" value="C-terminal effector domain of the bipartite response regulators"/>
    <property type="match status" value="1"/>
</dbReference>
<dbReference type="InterPro" id="IPR027417">
    <property type="entry name" value="P-loop_NTPase"/>
</dbReference>
<dbReference type="SMART" id="SM00421">
    <property type="entry name" value="HTH_LUXR"/>
    <property type="match status" value="1"/>
</dbReference>